<accession>A0ACC3YEI0</accession>
<organism evidence="1 2">
    <name type="scientific">Colletotrichum truncatum</name>
    <name type="common">Anthracnose fungus</name>
    <name type="synonym">Colletotrichum capsici</name>
    <dbReference type="NCBI Taxonomy" id="5467"/>
    <lineage>
        <taxon>Eukaryota</taxon>
        <taxon>Fungi</taxon>
        <taxon>Dikarya</taxon>
        <taxon>Ascomycota</taxon>
        <taxon>Pezizomycotina</taxon>
        <taxon>Sordariomycetes</taxon>
        <taxon>Hypocreomycetidae</taxon>
        <taxon>Glomerellales</taxon>
        <taxon>Glomerellaceae</taxon>
        <taxon>Colletotrichum</taxon>
        <taxon>Colletotrichum truncatum species complex</taxon>
    </lineage>
</organism>
<keyword evidence="1" id="KW-0503">Monooxygenase</keyword>
<proteinExistence type="predicted"/>
<reference evidence="1 2" key="1">
    <citation type="journal article" date="2020" name="Phytopathology">
        <title>Genome Sequence Resources of Colletotrichum truncatum, C. plurivorum, C. musicola, and C. sojae: Four Species Pathogenic to Soybean (Glycine max).</title>
        <authorList>
            <person name="Rogerio F."/>
            <person name="Boufleur T.R."/>
            <person name="Ciampi-Guillardi M."/>
            <person name="Sukno S.A."/>
            <person name="Thon M.R."/>
            <person name="Massola Junior N.S."/>
            <person name="Baroncelli R."/>
        </authorList>
    </citation>
    <scope>NUCLEOTIDE SEQUENCE [LARGE SCALE GENOMIC DNA]</scope>
    <source>
        <strain evidence="1 2">CMES1059</strain>
    </source>
</reference>
<keyword evidence="1" id="KW-0560">Oxidoreductase</keyword>
<dbReference type="EMBL" id="VUJX02000011">
    <property type="protein sequence ID" value="KAL0930246.1"/>
    <property type="molecule type" value="Genomic_DNA"/>
</dbReference>
<dbReference type="Proteomes" id="UP000805649">
    <property type="component" value="Unassembled WGS sequence"/>
</dbReference>
<protein>
    <submittedName>
        <fullName evidence="1">Cyclopentanone monooxygenase</fullName>
    </submittedName>
</protein>
<comment type="caution">
    <text evidence="1">The sequence shown here is derived from an EMBL/GenBank/DDBJ whole genome shotgun (WGS) entry which is preliminary data.</text>
</comment>
<evidence type="ECO:0000313" key="1">
    <source>
        <dbReference type="EMBL" id="KAL0930246.1"/>
    </source>
</evidence>
<keyword evidence="2" id="KW-1185">Reference proteome</keyword>
<evidence type="ECO:0000313" key="2">
    <source>
        <dbReference type="Proteomes" id="UP000805649"/>
    </source>
</evidence>
<gene>
    <name evidence="1" type="ORF">CTRU02_214321</name>
</gene>
<name>A0ACC3YEI0_COLTU</name>
<sequence length="38" mass="3975">MATGYDSVTGSLLDMNIRNKHGVRLQDLGSTASAPILA</sequence>